<sequence length="155" mass="16723">MYHHHDPLNYTMTMTASVPWCTSQHHHTPPVSIRSASFSSTLTDTGDNGGVDQNSPCLTPLFAAPSTFVLTIRVTRRAGGAARNRPPPTPPTPVLARVCNKVYYARCSTNFKAPSYPAIARPPHRNSPTLGATLKTARSGVARLGSRDGRGSKTR</sequence>
<evidence type="ECO:0000313" key="3">
    <source>
        <dbReference type="Proteomes" id="UP000481861"/>
    </source>
</evidence>
<evidence type="ECO:0000313" key="2">
    <source>
        <dbReference type="EMBL" id="KAF2873821.1"/>
    </source>
</evidence>
<feature type="region of interest" description="Disordered" evidence="1">
    <location>
        <begin position="118"/>
        <end position="155"/>
    </location>
</feature>
<protein>
    <submittedName>
        <fullName evidence="2">Uncharacterized protein</fullName>
    </submittedName>
</protein>
<gene>
    <name evidence="2" type="ORF">BDV95DRAFT_354176</name>
</gene>
<dbReference type="AlphaFoldDB" id="A0A7C8MCV4"/>
<reference evidence="2 3" key="1">
    <citation type="submission" date="2020-01" db="EMBL/GenBank/DDBJ databases">
        <authorList>
            <consortium name="DOE Joint Genome Institute"/>
            <person name="Haridas S."/>
            <person name="Albert R."/>
            <person name="Binder M."/>
            <person name="Bloem J."/>
            <person name="Labutti K."/>
            <person name="Salamov A."/>
            <person name="Andreopoulos B."/>
            <person name="Baker S.E."/>
            <person name="Barry K."/>
            <person name="Bills G."/>
            <person name="Bluhm B.H."/>
            <person name="Cannon C."/>
            <person name="Castanera R."/>
            <person name="Culley D.E."/>
            <person name="Daum C."/>
            <person name="Ezra D."/>
            <person name="Gonzalez J.B."/>
            <person name="Henrissat B."/>
            <person name="Kuo A."/>
            <person name="Liang C."/>
            <person name="Lipzen A."/>
            <person name="Lutzoni F."/>
            <person name="Magnuson J."/>
            <person name="Mondo S."/>
            <person name="Nolan M."/>
            <person name="Ohm R."/>
            <person name="Pangilinan J."/>
            <person name="Park H.-J.H."/>
            <person name="Ramirez L."/>
            <person name="Alfaro M."/>
            <person name="Sun H."/>
            <person name="Tritt A."/>
            <person name="Yoshinaga Y."/>
            <person name="Zwiers L.-H.L."/>
            <person name="Turgeon B.G."/>
            <person name="Goodwin S.B."/>
            <person name="Spatafora J.W."/>
            <person name="Crous P.W."/>
            <person name="Grigoriev I.V."/>
        </authorList>
    </citation>
    <scope>NUCLEOTIDE SEQUENCE [LARGE SCALE GENOMIC DNA]</scope>
    <source>
        <strain evidence="2 3">CBS 611.86</strain>
    </source>
</reference>
<keyword evidence="3" id="KW-1185">Reference proteome</keyword>
<feature type="compositionally biased region" description="Basic and acidic residues" evidence="1">
    <location>
        <begin position="145"/>
        <end position="155"/>
    </location>
</feature>
<proteinExistence type="predicted"/>
<evidence type="ECO:0000256" key="1">
    <source>
        <dbReference type="SAM" id="MobiDB-lite"/>
    </source>
</evidence>
<dbReference type="Proteomes" id="UP000481861">
    <property type="component" value="Unassembled WGS sequence"/>
</dbReference>
<name>A0A7C8MCV4_9PLEO</name>
<comment type="caution">
    <text evidence="2">The sequence shown here is derived from an EMBL/GenBank/DDBJ whole genome shotgun (WGS) entry which is preliminary data.</text>
</comment>
<accession>A0A7C8MCV4</accession>
<organism evidence="2 3">
    <name type="scientific">Massariosphaeria phaeospora</name>
    <dbReference type="NCBI Taxonomy" id="100035"/>
    <lineage>
        <taxon>Eukaryota</taxon>
        <taxon>Fungi</taxon>
        <taxon>Dikarya</taxon>
        <taxon>Ascomycota</taxon>
        <taxon>Pezizomycotina</taxon>
        <taxon>Dothideomycetes</taxon>
        <taxon>Pleosporomycetidae</taxon>
        <taxon>Pleosporales</taxon>
        <taxon>Pleosporales incertae sedis</taxon>
        <taxon>Massariosphaeria</taxon>
    </lineage>
</organism>
<dbReference type="EMBL" id="JAADJZ010000007">
    <property type="protein sequence ID" value="KAF2873821.1"/>
    <property type="molecule type" value="Genomic_DNA"/>
</dbReference>